<evidence type="ECO:0000256" key="2">
    <source>
        <dbReference type="ARBA" id="ARBA00022840"/>
    </source>
</evidence>
<dbReference type="SUPFAM" id="SSF52540">
    <property type="entry name" value="P-loop containing nucleoside triphosphate hydrolases"/>
    <property type="match status" value="1"/>
</dbReference>
<proteinExistence type="predicted"/>
<keyword evidence="2" id="KW-0067">ATP-binding</keyword>
<dbReference type="RefSeq" id="WP_203944639.1">
    <property type="nucleotide sequence ID" value="NZ_BOOR01000017.1"/>
</dbReference>
<dbReference type="Proteomes" id="UP000605992">
    <property type="component" value="Unassembled WGS sequence"/>
</dbReference>
<evidence type="ECO:0000259" key="3">
    <source>
        <dbReference type="PROSITE" id="PS50043"/>
    </source>
</evidence>
<dbReference type="GO" id="GO:0003677">
    <property type="term" value="F:DNA binding"/>
    <property type="evidence" value="ECO:0007669"/>
    <property type="project" value="InterPro"/>
</dbReference>
<dbReference type="GO" id="GO:0005524">
    <property type="term" value="F:ATP binding"/>
    <property type="evidence" value="ECO:0007669"/>
    <property type="project" value="UniProtKB-KW"/>
</dbReference>
<gene>
    <name evidence="4" type="ORF">Pth03_28030</name>
</gene>
<dbReference type="PRINTS" id="PR00038">
    <property type="entry name" value="HTHLUXR"/>
</dbReference>
<dbReference type="InterPro" id="IPR019734">
    <property type="entry name" value="TPR_rpt"/>
</dbReference>
<dbReference type="InterPro" id="IPR011990">
    <property type="entry name" value="TPR-like_helical_dom_sf"/>
</dbReference>
<dbReference type="GO" id="GO:0006355">
    <property type="term" value="P:regulation of DNA-templated transcription"/>
    <property type="evidence" value="ECO:0007669"/>
    <property type="project" value="InterPro"/>
</dbReference>
<dbReference type="PANTHER" id="PTHR16305">
    <property type="entry name" value="TESTICULAR SOLUBLE ADENYLYL CYCLASE"/>
    <property type="match status" value="1"/>
</dbReference>
<sequence length="949" mass="101843">MSTSGSPVFVGRDRELATLHAAFARVQEGSPATVLIGGEAGVGKSRLVEEFTAPLSGTAPVLVGNCVELGRHGLAFAPFTTVLRGLVREIGVNGVLGLLPRGEAGELGRLLPVLGPSRGDAAVGLARARLFEEFLTLLAALADQRRVILVIEDVHWADRSSRELLDFLVRNQHAAPGLLTIVTHRSDQLHRAHPLRVLLAELDRMAWAVRLDLGRLTKIDVARQLRGLLGHEPDAGLSTVIFRRSEGNPLFVEALSARTDAPVPESIRDLLVTPLERLPPRTRRVVRAAAAGGGRIGHAWLSAVTEVADAALANALRPAVRSNLMLVEEDAYVFRHALIREVLYEDMLPGERELLHLRYAETLEKDPSLAPPGRAAVESAHHWHASKRHPAMALTAAWRAAAEAQASLAYAERLHMLAQVIELWEHVPDPAGHVATSHADVLEEAVRAAVSAGEGTRAMELIALALSDKSDPVRVGRLLGYRGELRHALGLPGDLADLREAAELIPPVHQARAPVLNMLANRLLTIPREEEGCAVAREAIAAAQATGDVSSETMAAINIAYAEARAGDVDGQLPRLAAARAVAGRIRDHGAVMHAYRCEADVLQGAGRYQEAVEAARHGLATAAEAGLARTSGPTHAGNLAEALIALGRWDEAVEIIEHALALTPTPSLHAYLLVLRGTIALARGDLDVAQASTDYAREVFTRGTSYAQDHLLLIRLEVDLRLAQGRRPDAVRVVEQALETDEIESSPRYLWPVIEAGGRAAATGLDEVASRLPVIGPVQRAHQLAFAAETGQPDLWDHVATAWAGLRQPYPQALALVRAAETAIEAGDRAAATARLRRAAAHADLLSAGPLRTRIDQLARLARVPLDGLASDGESQAGDRRQDFGLTSREREVLHLLAEGRTNREIAEQLFISVKTAGAHVSSILAKLGVTSRVQAATAAHRHRLLEH</sequence>
<reference evidence="4" key="1">
    <citation type="submission" date="2021-01" db="EMBL/GenBank/DDBJ databases">
        <title>Whole genome shotgun sequence of Planotetraspora thailandica NBRC 104271.</title>
        <authorList>
            <person name="Komaki H."/>
            <person name="Tamura T."/>
        </authorList>
    </citation>
    <scope>NUCLEOTIDE SEQUENCE</scope>
    <source>
        <strain evidence="4">NBRC 104271</strain>
    </source>
</reference>
<evidence type="ECO:0000313" key="5">
    <source>
        <dbReference type="Proteomes" id="UP000605992"/>
    </source>
</evidence>
<evidence type="ECO:0000256" key="1">
    <source>
        <dbReference type="ARBA" id="ARBA00022741"/>
    </source>
</evidence>
<dbReference type="InterPro" id="IPR016032">
    <property type="entry name" value="Sig_transdc_resp-reg_C-effctor"/>
</dbReference>
<dbReference type="InterPro" id="IPR000792">
    <property type="entry name" value="Tscrpt_reg_LuxR_C"/>
</dbReference>
<accession>A0A8J3UYI9</accession>
<dbReference type="AlphaFoldDB" id="A0A8J3UYI9"/>
<dbReference type="Gene3D" id="1.10.10.10">
    <property type="entry name" value="Winged helix-like DNA-binding domain superfamily/Winged helix DNA-binding domain"/>
    <property type="match status" value="1"/>
</dbReference>
<dbReference type="SUPFAM" id="SSF46894">
    <property type="entry name" value="C-terminal effector domain of the bipartite response regulators"/>
    <property type="match status" value="1"/>
</dbReference>
<dbReference type="PROSITE" id="PS50043">
    <property type="entry name" value="HTH_LUXR_2"/>
    <property type="match status" value="1"/>
</dbReference>
<comment type="caution">
    <text evidence="4">The sequence shown here is derived from an EMBL/GenBank/DDBJ whole genome shotgun (WGS) entry which is preliminary data.</text>
</comment>
<dbReference type="SUPFAM" id="SSF48452">
    <property type="entry name" value="TPR-like"/>
    <property type="match status" value="1"/>
</dbReference>
<dbReference type="InterPro" id="IPR027417">
    <property type="entry name" value="P-loop_NTPase"/>
</dbReference>
<dbReference type="Pfam" id="PF00196">
    <property type="entry name" value="GerE"/>
    <property type="match status" value="1"/>
</dbReference>
<dbReference type="GO" id="GO:0004016">
    <property type="term" value="F:adenylate cyclase activity"/>
    <property type="evidence" value="ECO:0007669"/>
    <property type="project" value="TreeGrafter"/>
</dbReference>
<keyword evidence="1" id="KW-0547">Nucleotide-binding</keyword>
<dbReference type="Pfam" id="PF13191">
    <property type="entry name" value="AAA_16"/>
    <property type="match status" value="1"/>
</dbReference>
<dbReference type="CDD" id="cd06170">
    <property type="entry name" value="LuxR_C_like"/>
    <property type="match status" value="1"/>
</dbReference>
<organism evidence="4 5">
    <name type="scientific">Planotetraspora thailandica</name>
    <dbReference type="NCBI Taxonomy" id="487172"/>
    <lineage>
        <taxon>Bacteria</taxon>
        <taxon>Bacillati</taxon>
        <taxon>Actinomycetota</taxon>
        <taxon>Actinomycetes</taxon>
        <taxon>Streptosporangiales</taxon>
        <taxon>Streptosporangiaceae</taxon>
        <taxon>Planotetraspora</taxon>
    </lineage>
</organism>
<dbReference type="GO" id="GO:0005737">
    <property type="term" value="C:cytoplasm"/>
    <property type="evidence" value="ECO:0007669"/>
    <property type="project" value="TreeGrafter"/>
</dbReference>
<keyword evidence="5" id="KW-1185">Reference proteome</keyword>
<protein>
    <submittedName>
        <fullName evidence="4">Helix-turn-helix transcriptional regulator</fullName>
    </submittedName>
</protein>
<dbReference type="InterPro" id="IPR036388">
    <property type="entry name" value="WH-like_DNA-bd_sf"/>
</dbReference>
<dbReference type="PANTHER" id="PTHR16305:SF35">
    <property type="entry name" value="TRANSCRIPTIONAL ACTIVATOR DOMAIN"/>
    <property type="match status" value="1"/>
</dbReference>
<evidence type="ECO:0000313" key="4">
    <source>
        <dbReference type="EMBL" id="GII54414.1"/>
    </source>
</evidence>
<feature type="domain" description="HTH luxR-type" evidence="3">
    <location>
        <begin position="880"/>
        <end position="945"/>
    </location>
</feature>
<name>A0A8J3UYI9_9ACTN</name>
<dbReference type="Gene3D" id="1.25.40.10">
    <property type="entry name" value="Tetratricopeptide repeat domain"/>
    <property type="match status" value="1"/>
</dbReference>
<dbReference type="EMBL" id="BOOR01000017">
    <property type="protein sequence ID" value="GII54414.1"/>
    <property type="molecule type" value="Genomic_DNA"/>
</dbReference>
<dbReference type="Pfam" id="PF13176">
    <property type="entry name" value="TPR_7"/>
    <property type="match status" value="1"/>
</dbReference>
<dbReference type="SMART" id="SM00421">
    <property type="entry name" value="HTH_LUXR"/>
    <property type="match status" value="1"/>
</dbReference>
<dbReference type="Gene3D" id="3.40.50.300">
    <property type="entry name" value="P-loop containing nucleotide triphosphate hydrolases"/>
    <property type="match status" value="1"/>
</dbReference>
<dbReference type="InterPro" id="IPR041664">
    <property type="entry name" value="AAA_16"/>
</dbReference>